<organism evidence="2 3">
    <name type="scientific">Paracoccus sulfuroxidans</name>
    <dbReference type="NCBI Taxonomy" id="384678"/>
    <lineage>
        <taxon>Bacteria</taxon>
        <taxon>Pseudomonadati</taxon>
        <taxon>Pseudomonadota</taxon>
        <taxon>Alphaproteobacteria</taxon>
        <taxon>Rhodobacterales</taxon>
        <taxon>Paracoccaceae</taxon>
        <taxon>Paracoccus</taxon>
    </lineage>
</organism>
<comment type="caution">
    <text evidence="2">The sequence shown here is derived from an EMBL/GenBank/DDBJ whole genome shotgun (WGS) entry which is preliminary data.</text>
</comment>
<sequence length="266" mass="28953">MSTTFNVHKASAYDQLMGRWSRKLAPLFIEFAEVAEGDSVLDVGCGTGSLTFELSNIPFLSRINAIDMSPVFVEAVRARNSDPRVAVQEADAQSLPFENAGFDRVFSLLVLHFVADVDQAMSEMRRVARPGGVAAAAVWDHAGGMPVMRMLVDSLAAVVPKAEAFRTRFCFQPMTQPGELEHAFITAGFDEIQQAELTIRMNYQNFDDFWLPIAAGEGPFGPLISPLSDDERALAATTLRAAFEAGRPDGPRSFASTAFVCKGRAP</sequence>
<protein>
    <submittedName>
        <fullName evidence="2">Ubiquinone/menaquinone biosynthesis C-methylase UbiE</fullName>
    </submittedName>
</protein>
<name>A0A562NSU2_9RHOB</name>
<dbReference type="Pfam" id="PF08241">
    <property type="entry name" value="Methyltransf_11"/>
    <property type="match status" value="1"/>
</dbReference>
<proteinExistence type="predicted"/>
<dbReference type="SUPFAM" id="SSF53335">
    <property type="entry name" value="S-adenosyl-L-methionine-dependent methyltransferases"/>
    <property type="match status" value="1"/>
</dbReference>
<evidence type="ECO:0000259" key="1">
    <source>
        <dbReference type="Pfam" id="PF08241"/>
    </source>
</evidence>
<dbReference type="InterPro" id="IPR013216">
    <property type="entry name" value="Methyltransf_11"/>
</dbReference>
<dbReference type="AlphaFoldDB" id="A0A562NSU2"/>
<dbReference type="RefSeq" id="WP_145397596.1">
    <property type="nucleotide sequence ID" value="NZ_VLKU01000004.1"/>
</dbReference>
<gene>
    <name evidence="2" type="ORF">IQ24_01783</name>
</gene>
<dbReference type="EMBL" id="VLKU01000004">
    <property type="protein sequence ID" value="TWI35272.1"/>
    <property type="molecule type" value="Genomic_DNA"/>
</dbReference>
<dbReference type="CDD" id="cd02440">
    <property type="entry name" value="AdoMet_MTases"/>
    <property type="match status" value="1"/>
</dbReference>
<dbReference type="PANTHER" id="PTHR43591:SF24">
    <property type="entry name" value="2-METHOXY-6-POLYPRENYL-1,4-BENZOQUINOL METHYLASE, MITOCHONDRIAL"/>
    <property type="match status" value="1"/>
</dbReference>
<dbReference type="PANTHER" id="PTHR43591">
    <property type="entry name" value="METHYLTRANSFERASE"/>
    <property type="match status" value="1"/>
</dbReference>
<dbReference type="GO" id="GO:0032259">
    <property type="term" value="P:methylation"/>
    <property type="evidence" value="ECO:0007669"/>
    <property type="project" value="UniProtKB-KW"/>
</dbReference>
<dbReference type="Proteomes" id="UP000316225">
    <property type="component" value="Unassembled WGS sequence"/>
</dbReference>
<dbReference type="GO" id="GO:0008757">
    <property type="term" value="F:S-adenosylmethionine-dependent methyltransferase activity"/>
    <property type="evidence" value="ECO:0007669"/>
    <property type="project" value="InterPro"/>
</dbReference>
<dbReference type="Gene3D" id="3.40.50.150">
    <property type="entry name" value="Vaccinia Virus protein VP39"/>
    <property type="match status" value="1"/>
</dbReference>
<dbReference type="InterPro" id="IPR029063">
    <property type="entry name" value="SAM-dependent_MTases_sf"/>
</dbReference>
<evidence type="ECO:0000313" key="2">
    <source>
        <dbReference type="EMBL" id="TWI35272.1"/>
    </source>
</evidence>
<accession>A0A562NSU2</accession>
<feature type="domain" description="Methyltransferase type 11" evidence="1">
    <location>
        <begin position="41"/>
        <end position="135"/>
    </location>
</feature>
<reference evidence="2 3" key="1">
    <citation type="journal article" date="2015" name="Stand. Genomic Sci.">
        <title>Genomic Encyclopedia of Bacterial and Archaeal Type Strains, Phase III: the genomes of soil and plant-associated and newly described type strains.</title>
        <authorList>
            <person name="Whitman W.B."/>
            <person name="Woyke T."/>
            <person name="Klenk H.P."/>
            <person name="Zhou Y."/>
            <person name="Lilburn T.G."/>
            <person name="Beck B.J."/>
            <person name="De Vos P."/>
            <person name="Vandamme P."/>
            <person name="Eisen J.A."/>
            <person name="Garrity G."/>
            <person name="Hugenholtz P."/>
            <person name="Kyrpides N.C."/>
        </authorList>
    </citation>
    <scope>NUCLEOTIDE SEQUENCE [LARGE SCALE GENOMIC DNA]</scope>
    <source>
        <strain evidence="2 3">CGMCC 1.5364</strain>
    </source>
</reference>
<keyword evidence="2" id="KW-0489">Methyltransferase</keyword>
<dbReference type="OrthoDB" id="9797252at2"/>
<keyword evidence="2" id="KW-0830">Ubiquinone</keyword>
<keyword evidence="2" id="KW-0808">Transferase</keyword>
<evidence type="ECO:0000313" key="3">
    <source>
        <dbReference type="Proteomes" id="UP000316225"/>
    </source>
</evidence>
<keyword evidence="3" id="KW-1185">Reference proteome</keyword>